<dbReference type="GO" id="GO:0005886">
    <property type="term" value="C:plasma membrane"/>
    <property type="evidence" value="ECO:0007669"/>
    <property type="project" value="UniProtKB-SubCell"/>
</dbReference>
<feature type="transmembrane region" description="Helical" evidence="6">
    <location>
        <begin position="253"/>
        <end position="272"/>
    </location>
</feature>
<name>A0A7V2F2R5_UNCEI</name>
<keyword evidence="2" id="KW-1003">Cell membrane</keyword>
<evidence type="ECO:0000256" key="6">
    <source>
        <dbReference type="SAM" id="Phobius"/>
    </source>
</evidence>
<dbReference type="InterPro" id="IPR013525">
    <property type="entry name" value="ABC2_TM"/>
</dbReference>
<reference evidence="8" key="1">
    <citation type="journal article" date="2020" name="mSystems">
        <title>Genome- and Community-Level Interaction Insights into Carbon Utilization and Element Cycling Functions of Hydrothermarchaeota in Hydrothermal Sediment.</title>
        <authorList>
            <person name="Zhou Z."/>
            <person name="Liu Y."/>
            <person name="Xu W."/>
            <person name="Pan J."/>
            <person name="Luo Z.H."/>
            <person name="Li M."/>
        </authorList>
    </citation>
    <scope>NUCLEOTIDE SEQUENCE [LARGE SCALE GENOMIC DNA]</scope>
    <source>
        <strain evidence="8">SpSt-1233</strain>
    </source>
</reference>
<evidence type="ECO:0000256" key="5">
    <source>
        <dbReference type="ARBA" id="ARBA00023136"/>
    </source>
</evidence>
<sequence length="353" mass="39254">EKALGDTLEDGSPMFLLRRVEAGDAGFEETKKQLGYEVESDVIDGYLVIPENVSEEGTATFYGKRAGNLKAYERIERALSHAVIGRRLSAEGMDYDSIRSLIKGVKVEALRLKKGEEKKGDFTLVYVTSFLFIMMLYMTILLWGVAVMRSIIEDKNSRVIEVLLSSLKAKDLMMGKILGVGSVGLTQYAIWAAFAGLLSLYAMSMGGMGQYIHFTPITLLFFVVFYVLGFLFYSTLFAMIGSVCNTDQEAQQMQTPIVLCLVFTLVTPMAVFQNPDGAFATIVSLIPFFAPITMFLRINLLMPPAWQILLSIALLVASIYLAGIVAAKIFRIGILMYGKRPDAREIVKWMKRA</sequence>
<keyword evidence="5 6" id="KW-0472">Membrane</keyword>
<evidence type="ECO:0000256" key="4">
    <source>
        <dbReference type="ARBA" id="ARBA00022989"/>
    </source>
</evidence>
<accession>A0A7V2F2R5</accession>
<feature type="transmembrane region" description="Helical" evidence="6">
    <location>
        <begin position="306"/>
        <end position="330"/>
    </location>
</feature>
<proteinExistence type="predicted"/>
<keyword evidence="3 6" id="KW-0812">Transmembrane</keyword>
<comment type="subcellular location">
    <subcellularLocation>
        <location evidence="1">Cell membrane</location>
        <topology evidence="1">Multi-pass membrane protein</topology>
    </subcellularLocation>
</comment>
<feature type="domain" description="ABC-2 type transporter transmembrane" evidence="7">
    <location>
        <begin position="30"/>
        <end position="327"/>
    </location>
</feature>
<feature type="transmembrane region" description="Helical" evidence="6">
    <location>
        <begin position="123"/>
        <end position="146"/>
    </location>
</feature>
<feature type="transmembrane region" description="Helical" evidence="6">
    <location>
        <begin position="177"/>
        <end position="202"/>
    </location>
</feature>
<dbReference type="InterPro" id="IPR051449">
    <property type="entry name" value="ABC-2_transporter_component"/>
</dbReference>
<dbReference type="EMBL" id="DSEC01000112">
    <property type="protein sequence ID" value="HER43130.1"/>
    <property type="molecule type" value="Genomic_DNA"/>
</dbReference>
<feature type="transmembrane region" description="Helical" evidence="6">
    <location>
        <begin position="279"/>
        <end position="300"/>
    </location>
</feature>
<evidence type="ECO:0000256" key="3">
    <source>
        <dbReference type="ARBA" id="ARBA00022692"/>
    </source>
</evidence>
<comment type="caution">
    <text evidence="8">The sequence shown here is derived from an EMBL/GenBank/DDBJ whole genome shotgun (WGS) entry which is preliminary data.</text>
</comment>
<keyword evidence="4 6" id="KW-1133">Transmembrane helix</keyword>
<evidence type="ECO:0000256" key="1">
    <source>
        <dbReference type="ARBA" id="ARBA00004651"/>
    </source>
</evidence>
<dbReference type="GO" id="GO:0140359">
    <property type="term" value="F:ABC-type transporter activity"/>
    <property type="evidence" value="ECO:0007669"/>
    <property type="project" value="InterPro"/>
</dbReference>
<dbReference type="PANTHER" id="PTHR30294">
    <property type="entry name" value="MEMBRANE COMPONENT OF ABC TRANSPORTER YHHJ-RELATED"/>
    <property type="match status" value="1"/>
</dbReference>
<gene>
    <name evidence="8" type="ORF">ENO08_01570</name>
</gene>
<dbReference type="Proteomes" id="UP000886069">
    <property type="component" value="Unassembled WGS sequence"/>
</dbReference>
<evidence type="ECO:0000259" key="7">
    <source>
        <dbReference type="Pfam" id="PF12698"/>
    </source>
</evidence>
<dbReference type="AlphaFoldDB" id="A0A7V2F2R5"/>
<evidence type="ECO:0000256" key="2">
    <source>
        <dbReference type="ARBA" id="ARBA00022475"/>
    </source>
</evidence>
<evidence type="ECO:0000313" key="8">
    <source>
        <dbReference type="EMBL" id="HER43130.1"/>
    </source>
</evidence>
<dbReference type="Pfam" id="PF12698">
    <property type="entry name" value="ABC2_membrane_3"/>
    <property type="match status" value="1"/>
</dbReference>
<feature type="transmembrane region" description="Helical" evidence="6">
    <location>
        <begin position="214"/>
        <end position="233"/>
    </location>
</feature>
<organism evidence="8">
    <name type="scientific">Eiseniibacteriota bacterium</name>
    <dbReference type="NCBI Taxonomy" id="2212470"/>
    <lineage>
        <taxon>Bacteria</taxon>
        <taxon>Candidatus Eiseniibacteriota</taxon>
    </lineage>
</organism>
<protein>
    <submittedName>
        <fullName evidence="8">ABC transporter permease</fullName>
    </submittedName>
</protein>
<feature type="non-terminal residue" evidence="8">
    <location>
        <position position="1"/>
    </location>
</feature>
<dbReference type="PANTHER" id="PTHR30294:SF29">
    <property type="entry name" value="MULTIDRUG ABC TRANSPORTER PERMEASE YBHS-RELATED"/>
    <property type="match status" value="1"/>
</dbReference>